<evidence type="ECO:0000313" key="3">
    <source>
        <dbReference type="Proteomes" id="UP001162162"/>
    </source>
</evidence>
<reference evidence="2" key="1">
    <citation type="journal article" date="2023" name="Insect Mol. Biol.">
        <title>Genome sequencing provides insights into the evolution of gene families encoding plant cell wall-degrading enzymes in longhorned beetles.</title>
        <authorList>
            <person name="Shin N.R."/>
            <person name="Okamura Y."/>
            <person name="Kirsch R."/>
            <person name="Pauchet Y."/>
        </authorList>
    </citation>
    <scope>NUCLEOTIDE SEQUENCE</scope>
    <source>
        <strain evidence="2">AMC_N1</strain>
    </source>
</reference>
<dbReference type="AlphaFoldDB" id="A0AAV8YJ12"/>
<protein>
    <submittedName>
        <fullName evidence="2">Uncharacterized protein</fullName>
    </submittedName>
</protein>
<sequence>MRKTTKSLPKTTVKTPSRVHGCHEGGHEKIQNGKVKSRRRPKQPTESPKRVWTVIGEHERGDAEEEGASGGRKNRVYFDR</sequence>
<keyword evidence="3" id="KW-1185">Reference proteome</keyword>
<organism evidence="2 3">
    <name type="scientific">Aromia moschata</name>
    <dbReference type="NCBI Taxonomy" id="1265417"/>
    <lineage>
        <taxon>Eukaryota</taxon>
        <taxon>Metazoa</taxon>
        <taxon>Ecdysozoa</taxon>
        <taxon>Arthropoda</taxon>
        <taxon>Hexapoda</taxon>
        <taxon>Insecta</taxon>
        <taxon>Pterygota</taxon>
        <taxon>Neoptera</taxon>
        <taxon>Endopterygota</taxon>
        <taxon>Coleoptera</taxon>
        <taxon>Polyphaga</taxon>
        <taxon>Cucujiformia</taxon>
        <taxon>Chrysomeloidea</taxon>
        <taxon>Cerambycidae</taxon>
        <taxon>Cerambycinae</taxon>
        <taxon>Callichromatini</taxon>
        <taxon>Aromia</taxon>
    </lineage>
</organism>
<dbReference type="Proteomes" id="UP001162162">
    <property type="component" value="Unassembled WGS sequence"/>
</dbReference>
<gene>
    <name evidence="2" type="ORF">NQ318_010271</name>
</gene>
<comment type="caution">
    <text evidence="2">The sequence shown here is derived from an EMBL/GenBank/DDBJ whole genome shotgun (WGS) entry which is preliminary data.</text>
</comment>
<feature type="region of interest" description="Disordered" evidence="1">
    <location>
        <begin position="1"/>
        <end position="80"/>
    </location>
</feature>
<dbReference type="EMBL" id="JAPWTK010000088">
    <property type="protein sequence ID" value="KAJ8951243.1"/>
    <property type="molecule type" value="Genomic_DNA"/>
</dbReference>
<accession>A0AAV8YJ12</accession>
<feature type="compositionally biased region" description="Basic and acidic residues" evidence="1">
    <location>
        <begin position="21"/>
        <end position="31"/>
    </location>
</feature>
<feature type="compositionally biased region" description="Polar residues" evidence="1">
    <location>
        <begin position="1"/>
        <end position="15"/>
    </location>
</feature>
<proteinExistence type="predicted"/>
<evidence type="ECO:0000256" key="1">
    <source>
        <dbReference type="SAM" id="MobiDB-lite"/>
    </source>
</evidence>
<name>A0AAV8YJ12_9CUCU</name>
<evidence type="ECO:0000313" key="2">
    <source>
        <dbReference type="EMBL" id="KAJ8951243.1"/>
    </source>
</evidence>